<evidence type="ECO:0000313" key="4">
    <source>
        <dbReference type="EMBL" id="GAA5078600.1"/>
    </source>
</evidence>
<dbReference type="Gene3D" id="3.40.50.150">
    <property type="entry name" value="Vaccinia Virus protein VP39"/>
    <property type="match status" value="1"/>
</dbReference>
<dbReference type="CDD" id="cd02440">
    <property type="entry name" value="AdoMet_MTases"/>
    <property type="match status" value="1"/>
</dbReference>
<feature type="domain" description="Methyltransferase" evidence="3">
    <location>
        <begin position="48"/>
        <end position="129"/>
    </location>
</feature>
<keyword evidence="2" id="KW-0808">Transferase</keyword>
<evidence type="ECO:0000256" key="2">
    <source>
        <dbReference type="ARBA" id="ARBA00022679"/>
    </source>
</evidence>
<protein>
    <submittedName>
        <fullName evidence="4">Class I SAM-dependent methyltransferase</fullName>
    </submittedName>
</protein>
<name>A0ABP9LHG7_9RHOB</name>
<dbReference type="PANTHER" id="PTHR43861:SF1">
    <property type="entry name" value="TRANS-ACONITATE 2-METHYLTRANSFERASE"/>
    <property type="match status" value="1"/>
</dbReference>
<keyword evidence="1 4" id="KW-0489">Methyltransferase</keyword>
<dbReference type="Proteomes" id="UP001499910">
    <property type="component" value="Unassembled WGS sequence"/>
</dbReference>
<sequence length="203" mass="22054">MSKKTGPEAILPSYEAEAAGWAQTRNQELWERPALEACVAGRAPGLRVLDLGCGSGQPIAAWFVARGDHVTGVDGAAAMVEEARRRVPRMEVIHADMRGLSLGQSFDIILAFNSFFHLSPDDQRAMFPVFAAHAAADARLLFTSGPDAGDAFGTVRNSPVYHASLAPKDYRAAMDAAGFEVIWFRPEDAELRGHSVWLARFRG</sequence>
<organism evidence="4 5">
    <name type="scientific">[Roseibacterium] beibuensis</name>
    <dbReference type="NCBI Taxonomy" id="1193142"/>
    <lineage>
        <taxon>Bacteria</taxon>
        <taxon>Pseudomonadati</taxon>
        <taxon>Pseudomonadota</taxon>
        <taxon>Alphaproteobacteria</taxon>
        <taxon>Rhodobacterales</taxon>
        <taxon>Roseobacteraceae</taxon>
        <taxon>Roseicyclus</taxon>
    </lineage>
</organism>
<dbReference type="InterPro" id="IPR029063">
    <property type="entry name" value="SAM-dependent_MTases_sf"/>
</dbReference>
<evidence type="ECO:0000259" key="3">
    <source>
        <dbReference type="Pfam" id="PF13649"/>
    </source>
</evidence>
<comment type="caution">
    <text evidence="4">The sequence shown here is derived from an EMBL/GenBank/DDBJ whole genome shotgun (WGS) entry which is preliminary data.</text>
</comment>
<reference evidence="5" key="1">
    <citation type="journal article" date="2019" name="Int. J. Syst. Evol. Microbiol.">
        <title>The Global Catalogue of Microorganisms (GCM) 10K type strain sequencing project: providing services to taxonomists for standard genome sequencing and annotation.</title>
        <authorList>
            <consortium name="The Broad Institute Genomics Platform"/>
            <consortium name="The Broad Institute Genome Sequencing Center for Infectious Disease"/>
            <person name="Wu L."/>
            <person name="Ma J."/>
        </authorList>
    </citation>
    <scope>NUCLEOTIDE SEQUENCE [LARGE SCALE GENOMIC DNA]</scope>
    <source>
        <strain evidence="5">JCM 18015</strain>
    </source>
</reference>
<keyword evidence="5" id="KW-1185">Reference proteome</keyword>
<dbReference type="GO" id="GO:0008168">
    <property type="term" value="F:methyltransferase activity"/>
    <property type="evidence" value="ECO:0007669"/>
    <property type="project" value="UniProtKB-KW"/>
</dbReference>
<proteinExistence type="predicted"/>
<evidence type="ECO:0000256" key="1">
    <source>
        <dbReference type="ARBA" id="ARBA00022603"/>
    </source>
</evidence>
<dbReference type="SUPFAM" id="SSF53335">
    <property type="entry name" value="S-adenosyl-L-methionine-dependent methyltransferases"/>
    <property type="match status" value="1"/>
</dbReference>
<evidence type="ECO:0000313" key="5">
    <source>
        <dbReference type="Proteomes" id="UP001499910"/>
    </source>
</evidence>
<dbReference type="RefSeq" id="WP_259552915.1">
    <property type="nucleotide sequence ID" value="NZ_BAABHW010000005.1"/>
</dbReference>
<accession>A0ABP9LHG7</accession>
<dbReference type="EMBL" id="BAABHW010000005">
    <property type="protein sequence ID" value="GAA5078600.1"/>
    <property type="molecule type" value="Genomic_DNA"/>
</dbReference>
<dbReference type="PANTHER" id="PTHR43861">
    <property type="entry name" value="TRANS-ACONITATE 2-METHYLTRANSFERASE-RELATED"/>
    <property type="match status" value="1"/>
</dbReference>
<dbReference type="Pfam" id="PF13649">
    <property type="entry name" value="Methyltransf_25"/>
    <property type="match status" value="1"/>
</dbReference>
<dbReference type="InterPro" id="IPR041698">
    <property type="entry name" value="Methyltransf_25"/>
</dbReference>
<dbReference type="GO" id="GO:0032259">
    <property type="term" value="P:methylation"/>
    <property type="evidence" value="ECO:0007669"/>
    <property type="project" value="UniProtKB-KW"/>
</dbReference>
<gene>
    <name evidence="4" type="ORF">GCM10023209_29880</name>
</gene>